<name>A0A8S1RI03_9CILI</name>
<dbReference type="InterPro" id="IPR002110">
    <property type="entry name" value="Ankyrin_rpt"/>
</dbReference>
<evidence type="ECO:0000313" key="6">
    <source>
        <dbReference type="Proteomes" id="UP000692954"/>
    </source>
</evidence>
<dbReference type="EMBL" id="CAJJDN010000179">
    <property type="protein sequence ID" value="CAD8127738.1"/>
    <property type="molecule type" value="Genomic_DNA"/>
</dbReference>
<proteinExistence type="predicted"/>
<reference evidence="5" key="1">
    <citation type="submission" date="2021-01" db="EMBL/GenBank/DDBJ databases">
        <authorList>
            <consortium name="Genoscope - CEA"/>
            <person name="William W."/>
        </authorList>
    </citation>
    <scope>NUCLEOTIDE SEQUENCE</scope>
</reference>
<dbReference type="Pfam" id="PF12796">
    <property type="entry name" value="Ank_2"/>
    <property type="match status" value="2"/>
</dbReference>
<keyword evidence="6" id="KW-1185">Reference proteome</keyword>
<dbReference type="SMART" id="SM00248">
    <property type="entry name" value="ANK"/>
    <property type="match status" value="4"/>
</dbReference>
<gene>
    <name evidence="5" type="ORF">PSON_ATCC_30995.1.T1790064</name>
</gene>
<accession>A0A8S1RI03</accession>
<comment type="caution">
    <text evidence="5">The sequence shown here is derived from an EMBL/GenBank/DDBJ whole genome shotgun (WGS) entry which is preliminary data.</text>
</comment>
<evidence type="ECO:0008006" key="7">
    <source>
        <dbReference type="Google" id="ProtNLM"/>
    </source>
</evidence>
<dbReference type="AlphaFoldDB" id="A0A8S1RI03"/>
<evidence type="ECO:0000256" key="2">
    <source>
        <dbReference type="ARBA" id="ARBA00023043"/>
    </source>
</evidence>
<dbReference type="OrthoDB" id="366390at2759"/>
<evidence type="ECO:0000313" key="5">
    <source>
        <dbReference type="EMBL" id="CAD8127738.1"/>
    </source>
</evidence>
<feature type="compositionally biased region" description="Basic and acidic residues" evidence="4">
    <location>
        <begin position="21"/>
        <end position="31"/>
    </location>
</feature>
<feature type="compositionally biased region" description="Acidic residues" evidence="4">
    <location>
        <begin position="11"/>
        <end position="20"/>
    </location>
</feature>
<dbReference type="PROSITE" id="PS50088">
    <property type="entry name" value="ANK_REPEAT"/>
    <property type="match status" value="2"/>
</dbReference>
<evidence type="ECO:0000256" key="1">
    <source>
        <dbReference type="ARBA" id="ARBA00022737"/>
    </source>
</evidence>
<keyword evidence="1" id="KW-0677">Repeat</keyword>
<keyword evidence="2 3" id="KW-0040">ANK repeat</keyword>
<feature type="repeat" description="ANK" evidence="3">
    <location>
        <begin position="192"/>
        <end position="224"/>
    </location>
</feature>
<dbReference type="Proteomes" id="UP000692954">
    <property type="component" value="Unassembled WGS sequence"/>
</dbReference>
<organism evidence="5 6">
    <name type="scientific">Paramecium sonneborni</name>
    <dbReference type="NCBI Taxonomy" id="65129"/>
    <lineage>
        <taxon>Eukaryota</taxon>
        <taxon>Sar</taxon>
        <taxon>Alveolata</taxon>
        <taxon>Ciliophora</taxon>
        <taxon>Intramacronucleata</taxon>
        <taxon>Oligohymenophorea</taxon>
        <taxon>Peniculida</taxon>
        <taxon>Parameciidae</taxon>
        <taxon>Paramecium</taxon>
    </lineage>
</organism>
<feature type="region of interest" description="Disordered" evidence="4">
    <location>
        <begin position="1"/>
        <end position="31"/>
    </location>
</feature>
<evidence type="ECO:0000256" key="3">
    <source>
        <dbReference type="PROSITE-ProRule" id="PRU00023"/>
    </source>
</evidence>
<dbReference type="PANTHER" id="PTHR24171">
    <property type="entry name" value="ANKYRIN REPEAT DOMAIN-CONTAINING PROTEIN 39-RELATED"/>
    <property type="match status" value="1"/>
</dbReference>
<feature type="repeat" description="ANK" evidence="3">
    <location>
        <begin position="159"/>
        <end position="191"/>
    </location>
</feature>
<protein>
    <recommendedName>
        <fullName evidence="7">Ankyrin repeat protein</fullName>
    </recommendedName>
</protein>
<evidence type="ECO:0000256" key="4">
    <source>
        <dbReference type="SAM" id="MobiDB-lite"/>
    </source>
</evidence>
<sequence>MDPEKQLMDQPLEEESEIDEDEKREKGDKHQQLLSACQKGDLQAAQRCLDKKANVFVEDKKKWNCLMWASCRGYTEIVRLLLSRQAAALYVPEMATILQNFAQTMPIYSSPLNQSSPTKSTYFGGSPGGVAQSAIFNFPQQPQQQLSRKVVQGIINQQVRSTPLMWACFKGHVQVVWLLLKAGLSWEDVDQFGNNSVHLAASGGNQIVFQTLLFYGVAVDRPNTRGHTAKDLATNAYILQLIKLLEANGQTSKFFCMTCRKFWKEEEYRMDWVYENAESTDLEKPEGRCLNCWNIIKKHTEELLSIIEKQDHKLLTEKLNEIEKGMVIKNENGKEELQRIEIDPKNYKFALIEQEKLRTQNVILDYLSTLKHVPNYKTILKSVNQIQSMLDDAISRGVMIDAHVKEEAEKEMDRLKAERNLQFELDNLDIGLSTPEQVVVLNDKVVIATEKGVDKQYIDQASELRDKMAKAIQAKKILKMFNEYPAREIPDPIKWDPKTKKPIDPITGKPIDPLKLALQNQKKKKKKEPKFVIPEWANDVKSLDENIKGLEGLLKEAEVLNLNHEFVEESVQQIKRMKNEMRYRKEVDEQLKWIADAKAAEKKKNK</sequence>